<reference evidence="2" key="2">
    <citation type="submission" date="2025-08" db="UniProtKB">
        <authorList>
            <consortium name="Ensembl"/>
        </authorList>
    </citation>
    <scope>IDENTIFICATION</scope>
</reference>
<reference evidence="2" key="3">
    <citation type="submission" date="2025-09" db="UniProtKB">
        <authorList>
            <consortium name="Ensembl"/>
        </authorList>
    </citation>
    <scope>IDENTIFICATION</scope>
</reference>
<feature type="compositionally biased region" description="Polar residues" evidence="1">
    <location>
        <begin position="450"/>
        <end position="460"/>
    </location>
</feature>
<feature type="compositionally biased region" description="Polar residues" evidence="1">
    <location>
        <begin position="859"/>
        <end position="868"/>
    </location>
</feature>
<evidence type="ECO:0000313" key="3">
    <source>
        <dbReference type="Proteomes" id="UP000694405"/>
    </source>
</evidence>
<feature type="compositionally biased region" description="Pro residues" evidence="1">
    <location>
        <begin position="1272"/>
        <end position="1288"/>
    </location>
</feature>
<protein>
    <submittedName>
        <fullName evidence="2">Uncharacterized protein</fullName>
    </submittedName>
</protein>
<keyword evidence="3" id="KW-1185">Reference proteome</keyword>
<feature type="region of interest" description="Disordered" evidence="1">
    <location>
        <begin position="711"/>
        <end position="805"/>
    </location>
</feature>
<feature type="compositionally biased region" description="Low complexity" evidence="1">
    <location>
        <begin position="869"/>
        <end position="928"/>
    </location>
</feature>
<reference evidence="2" key="1">
    <citation type="submission" date="2020-03" db="EMBL/GenBank/DDBJ databases">
        <title>Melopsittacus undulatus (budgerigar) genome, bMelUnd1, maternal haplotype with Z.</title>
        <authorList>
            <person name="Gedman G."/>
            <person name="Mountcastle J."/>
            <person name="Haase B."/>
            <person name="Formenti G."/>
            <person name="Wright T."/>
            <person name="Apodaca J."/>
            <person name="Pelan S."/>
            <person name="Chow W."/>
            <person name="Rhie A."/>
            <person name="Howe K."/>
            <person name="Fedrigo O."/>
            <person name="Jarvis E.D."/>
        </authorList>
    </citation>
    <scope>NUCLEOTIDE SEQUENCE [LARGE SCALE GENOMIC DNA]</scope>
</reference>
<feature type="compositionally biased region" description="Low complexity" evidence="1">
    <location>
        <begin position="375"/>
        <end position="386"/>
    </location>
</feature>
<feature type="compositionally biased region" description="Basic and acidic residues" evidence="1">
    <location>
        <begin position="394"/>
        <end position="406"/>
    </location>
</feature>
<feature type="compositionally biased region" description="Low complexity" evidence="1">
    <location>
        <begin position="1243"/>
        <end position="1271"/>
    </location>
</feature>
<feature type="region of interest" description="Disordered" evidence="1">
    <location>
        <begin position="545"/>
        <end position="623"/>
    </location>
</feature>
<proteinExistence type="predicted"/>
<feature type="region of interest" description="Disordered" evidence="1">
    <location>
        <begin position="61"/>
        <end position="103"/>
    </location>
</feature>
<feature type="region of interest" description="Disordered" evidence="1">
    <location>
        <begin position="246"/>
        <end position="266"/>
    </location>
</feature>
<feature type="compositionally biased region" description="Basic and acidic residues" evidence="1">
    <location>
        <begin position="607"/>
        <end position="620"/>
    </location>
</feature>
<evidence type="ECO:0000256" key="1">
    <source>
        <dbReference type="SAM" id="MobiDB-lite"/>
    </source>
</evidence>
<feature type="region of interest" description="Disordered" evidence="1">
    <location>
        <begin position="1352"/>
        <end position="1377"/>
    </location>
</feature>
<dbReference type="Ensembl" id="ENSMUNT00000026838.1">
    <property type="protein sequence ID" value="ENSMUNP00000026969.1"/>
    <property type="gene ID" value="ENSMUNG00000022160.1"/>
</dbReference>
<feature type="compositionally biased region" description="Basic and acidic residues" evidence="1">
    <location>
        <begin position="573"/>
        <end position="599"/>
    </location>
</feature>
<feature type="region of interest" description="Disordered" evidence="1">
    <location>
        <begin position="834"/>
        <end position="1081"/>
    </location>
</feature>
<feature type="region of interest" description="Disordered" evidence="1">
    <location>
        <begin position="1243"/>
        <end position="1312"/>
    </location>
</feature>
<dbReference type="InterPro" id="IPR037656">
    <property type="entry name" value="DUF5525"/>
</dbReference>
<feature type="compositionally biased region" description="Low complexity" evidence="1">
    <location>
        <begin position="834"/>
        <end position="857"/>
    </location>
</feature>
<feature type="region of interest" description="Disordered" evidence="1">
    <location>
        <begin position="358"/>
        <end position="406"/>
    </location>
</feature>
<accession>A0A8V5GGD9</accession>
<dbReference type="PANTHER" id="PTHR28422:SF1">
    <property type="entry name" value="SIMILAR TO HUMAN CHROMOSOME 15 OPEN READING FRAME 39"/>
    <property type="match status" value="1"/>
</dbReference>
<feature type="region of interest" description="Disordered" evidence="1">
    <location>
        <begin position="428"/>
        <end position="469"/>
    </location>
</feature>
<dbReference type="Proteomes" id="UP000694405">
    <property type="component" value="Chromosome 9"/>
</dbReference>
<evidence type="ECO:0000313" key="2">
    <source>
        <dbReference type="Ensembl" id="ENSMUNP00000026969.1"/>
    </source>
</evidence>
<name>A0A8V5GGD9_MELUD</name>
<feature type="compositionally biased region" description="Low complexity" evidence="1">
    <location>
        <begin position="1034"/>
        <end position="1068"/>
    </location>
</feature>
<feature type="compositionally biased region" description="Low complexity" evidence="1">
    <location>
        <begin position="936"/>
        <end position="1026"/>
    </location>
</feature>
<organism evidence="2 3">
    <name type="scientific">Melopsittacus undulatus</name>
    <name type="common">Budgerigar</name>
    <name type="synonym">Psittacus undulatus</name>
    <dbReference type="NCBI Taxonomy" id="13146"/>
    <lineage>
        <taxon>Eukaryota</taxon>
        <taxon>Metazoa</taxon>
        <taxon>Chordata</taxon>
        <taxon>Craniata</taxon>
        <taxon>Vertebrata</taxon>
        <taxon>Euteleostomi</taxon>
        <taxon>Archelosauria</taxon>
        <taxon>Archosauria</taxon>
        <taxon>Dinosauria</taxon>
        <taxon>Saurischia</taxon>
        <taxon>Theropoda</taxon>
        <taxon>Coelurosauria</taxon>
        <taxon>Aves</taxon>
        <taxon>Neognathae</taxon>
        <taxon>Neoaves</taxon>
        <taxon>Telluraves</taxon>
        <taxon>Australaves</taxon>
        <taxon>Psittaciformes</taxon>
        <taxon>Psittaculidae</taxon>
        <taxon>Melopsittacus</taxon>
    </lineage>
</organism>
<feature type="compositionally biased region" description="Basic and acidic residues" evidence="1">
    <location>
        <begin position="248"/>
        <end position="262"/>
    </location>
</feature>
<sequence length="1611" mass="167324">MSSKRSMEPLDPMIFAKLPRLEQDPGPSLPTGPCKLSPQNHFNYKGSYFACTLQGPDGSRLPYMHQSPAPPHPHYGTGAGSQPVPVEGPGEHCPPHPPESMGPRLQPPLSAEVGRDRLMPELVMAREKWGNVGPGNPFPVRYPAMVSRAPPLAVPRPMYRAPAYFMDLRVAPPLQQRPGNVDWALPPDSRPFHPGELRRGPHIDPNLPPLPPRMALPPREVGSPAALSSYYAAFQQYQSPPQCLLDDSPPRQRKAPEMHRLSPDPWHTLCPRTTSPVYPEKPPEHYPSFHKAPLLFPPPPPHMEAQPCAYRGIGFEGSREPYPGTYLKPQAPWRVFPNPMDTYVPRAASAVASPPSKAAVLPRDVNPSRQEEYVPSSSFTFSPSGTAVSSTSRGHMEPGCEQHQAEGPHRPVVVRQISAFQSACTQEVPGGSGGIPEAFPKGGRCLGKQEPTNPERTASSAPPKASCEGPPALITIEEGDTCKVKDAAKDLISPPPASLPEGPEDPRDSKVPPPSPPMPVIKKVFSLASYGEFLDDAKSSDPFCREHLWEDTGGSPVQEHRESGRRGVPGEPEPVRQGRGSEEGALDLRVKKRGGEARESPVVLNGGERKEEENSAERKAGVGGGTQLMMKPWLVRVIWTKRHIQRTASFVVLHSSAALSTIPAPSSTIPAPSSTIPALPSTIPAPSSTIPAPSSTIPALPSTIPALPSTIPAPSSTIPAPSSTIPALPSTIPAPSSTIPAPSSTIPAPSSTMPAPSSTIPAPSSTMRAPSSTIPAPSSTMPAPSSTIPAPSSTIPAPSSTMPALSSTIPALSSTIPAPSSTIPALSSTIPALSSSMPAPSSTMPAPSSTMPSPFSTIPAPSSTMPALSSTIPAPSKTIPTPSSTIPAPSSITPAPSSTMPALSSTIPTPSITMPAPSSTTPALSSTIPTPPSTIPAPSGTIPAPSSTIPAPSSTTPAPSSTMPALSSTIPAPSKTIPTPSSTIPAPSSITPAPSSTMPALSSTIPTPSITMPAPSSTTPALSSTIPTPPSTIPAPSGTIPAPSSTIPAPSSTTPAPSSTMPALSSTIPTPPSTIPAPSGTIAALSSTIPAPSSTIPTLTSTIPALSSIIPSPFRTTPAPSSTIPTLSRTIPALFSTIPAISSIIPAPSSPIPALSSTIPAPSRTIPALCSTIPALPSTIPALSGIIPTLSSIIPALPSTIPVLSSTIPALSSIIPAPSSTIPALSSTIPALSSTIPAPSSTIPTLSSTVPAPSSTIPTLSSTIPAPSSTIPSPPSSPQCSPALPPAPCSLSPSASPQPEPPLSVPGEEAVPLPSSGAPFTALHTSLCDLLSCSVARSSPQLLREWLQKAEPAEEKGEMMPKSPLEARNSSRVPEHHKGAKGKEVWLAFKDVPALLANLLSQLETFTFTCKCPFPHVVRAGAIFIPIHVVKEKLFPKLPGVSVDQVLQEHKVELRPTTLSEERHLRDLELKSCTSRMLKLLALKQLPDIYPDLLHLHWHHSIKQQLGKQPSISCAGLGTPCGSSSEPPAPAASQVLLLGGSIHCLHRPPASWPSQGFCGHLVPARVLRHRVPREAVAAPSLAVFRARLDTGAWSKLLQWKVSLPMAGVGAG</sequence>
<dbReference type="Pfam" id="PF17663">
    <property type="entry name" value="DUF5525"/>
    <property type="match status" value="2"/>
</dbReference>
<dbReference type="PANTHER" id="PTHR28422">
    <property type="entry name" value="SIMILAR TO HUMAN CHROMOSOME 15 OPEN READING FRAME 39"/>
    <property type="match status" value="1"/>
</dbReference>
<dbReference type="PRINTS" id="PR01217">
    <property type="entry name" value="PRICHEXTENSN"/>
</dbReference>
<feature type="region of interest" description="Disordered" evidence="1">
    <location>
        <begin position="489"/>
        <end position="518"/>
    </location>
</feature>